<gene>
    <name evidence="5" type="ORF">ENE75_24610</name>
</gene>
<organism evidence="5 6">
    <name type="scientific">Rubrivivax albus</name>
    <dbReference type="NCBI Taxonomy" id="2499835"/>
    <lineage>
        <taxon>Bacteria</taxon>
        <taxon>Pseudomonadati</taxon>
        <taxon>Pseudomonadota</taxon>
        <taxon>Betaproteobacteria</taxon>
        <taxon>Burkholderiales</taxon>
        <taxon>Sphaerotilaceae</taxon>
        <taxon>Rubrivivax</taxon>
    </lineage>
</organism>
<dbReference type="Pfam" id="PF13007">
    <property type="entry name" value="LZ_Tnp_IS66"/>
    <property type="match status" value="1"/>
</dbReference>
<reference evidence="5 6" key="1">
    <citation type="submission" date="2019-01" db="EMBL/GenBank/DDBJ databases">
        <authorList>
            <person name="Chen W.-M."/>
        </authorList>
    </citation>
    <scope>NUCLEOTIDE SEQUENCE [LARGE SCALE GENOMIC DNA]</scope>
    <source>
        <strain evidence="5 6">ICH-3</strain>
    </source>
</reference>
<protein>
    <submittedName>
        <fullName evidence="5">IS66 family transposase</fullName>
    </submittedName>
</protein>
<evidence type="ECO:0000259" key="2">
    <source>
        <dbReference type="Pfam" id="PF03050"/>
    </source>
</evidence>
<comment type="caution">
    <text evidence="5">The sequence shown here is derived from an EMBL/GenBank/DDBJ whole genome shotgun (WGS) entry which is preliminary data.</text>
</comment>
<dbReference type="Proteomes" id="UP000288178">
    <property type="component" value="Unassembled WGS sequence"/>
</dbReference>
<evidence type="ECO:0000313" key="5">
    <source>
        <dbReference type="EMBL" id="RVT46668.1"/>
    </source>
</evidence>
<dbReference type="EMBL" id="SACT01000032">
    <property type="protein sequence ID" value="RVT46668.1"/>
    <property type="molecule type" value="Genomic_DNA"/>
</dbReference>
<dbReference type="AlphaFoldDB" id="A0A3S2TL06"/>
<dbReference type="InterPro" id="IPR052344">
    <property type="entry name" value="Transposase-related"/>
</dbReference>
<feature type="domain" description="Transposase IS66 zinc-finger binding" evidence="3">
    <location>
        <begin position="114"/>
        <end position="156"/>
    </location>
</feature>
<dbReference type="InterPro" id="IPR004291">
    <property type="entry name" value="Transposase_IS66_central"/>
</dbReference>
<feature type="region of interest" description="Disordered" evidence="1">
    <location>
        <begin position="81"/>
        <end position="104"/>
    </location>
</feature>
<name>A0A3S2TL06_9BURK</name>
<feature type="non-terminal residue" evidence="5">
    <location>
        <position position="363"/>
    </location>
</feature>
<evidence type="ECO:0000313" key="6">
    <source>
        <dbReference type="Proteomes" id="UP000288178"/>
    </source>
</evidence>
<feature type="compositionally biased region" description="Basic and acidic residues" evidence="1">
    <location>
        <begin position="93"/>
        <end position="104"/>
    </location>
</feature>
<feature type="domain" description="Transposase TnpC homeodomain" evidence="4">
    <location>
        <begin position="35"/>
        <end position="107"/>
    </location>
</feature>
<dbReference type="InterPro" id="IPR024463">
    <property type="entry name" value="Transposase_TnpC_homeodom"/>
</dbReference>
<dbReference type="Pfam" id="PF03050">
    <property type="entry name" value="DDE_Tnp_IS66"/>
    <property type="match status" value="1"/>
</dbReference>
<dbReference type="PANTHER" id="PTHR33678">
    <property type="entry name" value="BLL1576 PROTEIN"/>
    <property type="match status" value="1"/>
</dbReference>
<evidence type="ECO:0000259" key="3">
    <source>
        <dbReference type="Pfam" id="PF13005"/>
    </source>
</evidence>
<sequence>MIADDLDTLELHQLREQLRASRAEVAFKQAVIDKLTHENAVLKRLKFAVKSEAYSAEQKSLLEETLDSDLAAVAAEIEAMDPSTKVAGNKQQPRREKLPPHLPRREIRHEPEDTTCGCGTPMQRIGEDVAEKLDYQPGVFTVERHIRGKWACKCCEKLEQAPVAPHVIDKGLPTAGLLAQVLVAKYLDHLPLYRQEAIFERAGHLIARSTLAQWVGECGVQLQPVVEALAAELLRQPVLHADETPVAMLKPGHGKTHRAYLWSYCTTSFNPIQAVVFDFADSRGGQHARSFLGLPGTPDKPGWQGKLVTDDFSGYKACFELGVTEVGCMAHARRKFHELWANHGSQVGEQALKFFGELYDVER</sequence>
<keyword evidence="6" id="KW-1185">Reference proteome</keyword>
<dbReference type="OrthoDB" id="9794514at2"/>
<dbReference type="Pfam" id="PF13005">
    <property type="entry name" value="zf-IS66"/>
    <property type="match status" value="1"/>
</dbReference>
<dbReference type="InterPro" id="IPR024474">
    <property type="entry name" value="Znf_dom_IS66"/>
</dbReference>
<feature type="domain" description="Transposase IS66 central" evidence="2">
    <location>
        <begin position="170"/>
        <end position="363"/>
    </location>
</feature>
<evidence type="ECO:0000256" key="1">
    <source>
        <dbReference type="SAM" id="MobiDB-lite"/>
    </source>
</evidence>
<accession>A0A3S2TL06</accession>
<evidence type="ECO:0000259" key="4">
    <source>
        <dbReference type="Pfam" id="PF13007"/>
    </source>
</evidence>
<dbReference type="NCBIfam" id="NF033517">
    <property type="entry name" value="transpos_IS66"/>
    <property type="match status" value="1"/>
</dbReference>
<dbReference type="PANTHER" id="PTHR33678:SF1">
    <property type="entry name" value="BLL1576 PROTEIN"/>
    <property type="match status" value="1"/>
</dbReference>
<proteinExistence type="predicted"/>